<dbReference type="STRING" id="438753.AZC_2589"/>
<dbReference type="eggNOG" id="COG3157">
    <property type="taxonomic scope" value="Bacteria"/>
</dbReference>
<reference evidence="2" key="2">
    <citation type="submission" date="2007-04" db="EMBL/GenBank/DDBJ databases">
        <title>Complete genome sequence of the nitrogen-fixing bacterium Azorhizobium caulinodans ORS571.</title>
        <authorList>
            <person name="Lee K.B."/>
            <person name="Backer P.D."/>
            <person name="Aono T."/>
            <person name="Liu C.T."/>
            <person name="Suzuki S."/>
            <person name="Suzuki T."/>
            <person name="Kaneko T."/>
            <person name="Yamada M."/>
            <person name="Tabata S."/>
            <person name="Kupfer D.M."/>
            <person name="Najar F.Z."/>
            <person name="Wiley G.B."/>
            <person name="Roe B."/>
            <person name="Binnewies T."/>
            <person name="Ussery D."/>
            <person name="Vereecke D."/>
            <person name="Gevers D."/>
            <person name="Holsters M."/>
            <person name="Oyaizu H."/>
        </authorList>
    </citation>
    <scope>NUCLEOTIDE SEQUENCE [LARGE SCALE GENOMIC DNA]</scope>
    <source>
        <strain evidence="2">ATCC 43989 / DSM 5975 / JCM 20966 / LMG 6465 / NBRC 14845 / NCIMB 13405 / ORS 571</strain>
    </source>
</reference>
<accession>A8IB02</accession>
<reference evidence="1 2" key="1">
    <citation type="journal article" date="2007" name="Appl. Environ. Microbiol.">
        <title>Rhizobial factors required for stem nodule maturation and maintenance in Sesbania rostrata-Azorhizobium caulinodans ORS571 symbiosis.</title>
        <authorList>
            <person name="Suzuki S."/>
            <person name="Aono T."/>
            <person name="Lee KB."/>
            <person name="Suzuki T."/>
            <person name="Liu CT."/>
            <person name="Miwa H."/>
            <person name="Wakao S."/>
            <person name="Iki T."/>
            <person name="Oyaizu H."/>
        </authorList>
    </citation>
    <scope>NUCLEOTIDE SEQUENCE [LARGE SCALE GENOMIC DNA]</scope>
    <source>
        <strain evidence="2">ATCC 43989 / DSM 5975 / JCM 20966 / LMG 6465 / NBRC 14845 / NCIMB 13405 / ORS 571</strain>
    </source>
</reference>
<dbReference type="InterPro" id="IPR036624">
    <property type="entry name" value="Hcp1-lik_sf"/>
</dbReference>
<dbReference type="KEGG" id="azc:AZC_2589"/>
<dbReference type="InterPro" id="IPR008514">
    <property type="entry name" value="T6SS_Hcp"/>
</dbReference>
<dbReference type="Pfam" id="PF05638">
    <property type="entry name" value="T6SS_HCP"/>
    <property type="match status" value="1"/>
</dbReference>
<protein>
    <submittedName>
        <fullName evidence="1">Uncharacterized protein</fullName>
    </submittedName>
</protein>
<dbReference type="Gene3D" id="2.30.110.20">
    <property type="entry name" value="Hcp1-like"/>
    <property type="match status" value="1"/>
</dbReference>
<reference evidence="1 2" key="5">
    <citation type="journal article" date="2010" name="Appl. Environ. Microbiol.">
        <title>phrR-like gene praR of Azorhizobium caulinodans ORS571 is essential for symbiosis with Sesbania rostrata and is involved in expression of reb genes.</title>
        <authorList>
            <person name="Akiba N."/>
            <person name="Aono T."/>
            <person name="Toyazaki H."/>
            <person name="Sato S."/>
            <person name="Oyaizu H."/>
        </authorList>
    </citation>
    <scope>NUCLEOTIDE SEQUENCE [LARGE SCALE GENOMIC DNA]</scope>
    <source>
        <strain evidence="2">ATCC 43989 / DSM 5975 / JCM 20966 / LMG 6465 / NBRC 14845 / NCIMB 13405 / ORS 571</strain>
    </source>
</reference>
<sequence length="159" mass="16929">MVAIYVKYDGIDGEATHQDHKKWIDVLSLSWGVGRGISTVSGSGNNREASEPSISEVSIVKMFDASSPKLFTEACTGNTGKTVKIDLTTTGSPGATYCTYTLTNALISSYSVSSGGDRPTESISISFTKLEFKFTPYDDKNKAGTPVTVSYDLATTKSA</sequence>
<reference evidence="1 2" key="3">
    <citation type="journal article" date="2008" name="BMC Genomics">
        <title>The genome of the versatile nitrogen fixer Azorhizobium caulinodans ORS571.</title>
        <authorList>
            <person name="Lee KB."/>
            <person name="Backer P.D."/>
            <person name="Aono T."/>
            <person name="Liu CT."/>
            <person name="Suzuki S."/>
            <person name="Suzuki T."/>
            <person name="Kaneko T."/>
            <person name="Yamada M."/>
            <person name="Tabata S."/>
            <person name="Kupfer D.M."/>
            <person name="Najar F.Z."/>
            <person name="Wiley G.B."/>
            <person name="Roe B."/>
            <person name="Binnewies T.T."/>
            <person name="Ussery D.W."/>
            <person name="D'Haeze W."/>
            <person name="Herder J.D."/>
            <person name="Gevers D."/>
            <person name="Vereecke D."/>
            <person name="Holsters M."/>
            <person name="Oyaizu H."/>
        </authorList>
    </citation>
    <scope>NUCLEOTIDE SEQUENCE [LARGE SCALE GENOMIC DNA]</scope>
    <source>
        <strain evidence="2">ATCC 43989 / DSM 5975 / JCM 20966 / LMG 6465 / NBRC 14845 / NCIMB 13405 / ORS 571</strain>
    </source>
</reference>
<dbReference type="PANTHER" id="PTHR36152:SF1">
    <property type="entry name" value="UBIQUITIN-LIKE DOMAIN-CONTAINING PROTEIN"/>
    <property type="match status" value="1"/>
</dbReference>
<organism evidence="1 2">
    <name type="scientific">Azorhizobium caulinodans (strain ATCC 43989 / DSM 5975 / JCM 20966 / LMG 6465 / NBRC 14845 / NCIMB 13405 / ORS 571)</name>
    <dbReference type="NCBI Taxonomy" id="438753"/>
    <lineage>
        <taxon>Bacteria</taxon>
        <taxon>Pseudomonadati</taxon>
        <taxon>Pseudomonadota</taxon>
        <taxon>Alphaproteobacteria</taxon>
        <taxon>Hyphomicrobiales</taxon>
        <taxon>Xanthobacteraceae</taxon>
        <taxon>Azorhizobium</taxon>
    </lineage>
</organism>
<evidence type="ECO:0000313" key="1">
    <source>
        <dbReference type="EMBL" id="BAF88587.1"/>
    </source>
</evidence>
<dbReference type="EMBL" id="AP009384">
    <property type="protein sequence ID" value="BAF88587.1"/>
    <property type="molecule type" value="Genomic_DNA"/>
</dbReference>
<keyword evidence="2" id="KW-1185">Reference proteome</keyword>
<dbReference type="Proteomes" id="UP000000270">
    <property type="component" value="Chromosome"/>
</dbReference>
<evidence type="ECO:0000313" key="2">
    <source>
        <dbReference type="Proteomes" id="UP000000270"/>
    </source>
</evidence>
<dbReference type="PANTHER" id="PTHR36152">
    <property type="entry name" value="CYTOPLASMIC PROTEIN-RELATED"/>
    <property type="match status" value="1"/>
</dbReference>
<reference evidence="1 2" key="6">
    <citation type="journal article" date="2011" name="Appl. Environ. Microbiol.">
        <title>Involvement of the azorhizobial chromosome partition gene (parA) in the onset of bacteroid differentiation during Sesbania rostrata stem nodule development.</title>
        <authorList>
            <person name="Liu CT."/>
            <person name="Lee KB."/>
            <person name="Wang YS."/>
            <person name="Peng MH."/>
            <person name="Lee KT."/>
            <person name="Suzuki S."/>
            <person name="Suzuki T."/>
            <person name="Oyaizu H."/>
        </authorList>
    </citation>
    <scope>NUCLEOTIDE SEQUENCE [LARGE SCALE GENOMIC DNA]</scope>
    <source>
        <strain evidence="2">ATCC 43989 / DSM 5975 / JCM 20966 / LMG 6465 / NBRC 14845 / NCIMB 13405 / ORS 571</strain>
    </source>
</reference>
<proteinExistence type="predicted"/>
<dbReference type="SUPFAM" id="SSF141452">
    <property type="entry name" value="Hcp1-like"/>
    <property type="match status" value="1"/>
</dbReference>
<name>A8IB02_AZOC5</name>
<dbReference type="InterPro" id="IPR053165">
    <property type="entry name" value="HSI-I_assembly_Hcp1"/>
</dbReference>
<dbReference type="HOGENOM" id="CLU_112762_1_1_5"/>
<reference evidence="1 2" key="4">
    <citation type="journal article" date="2009" name="Appl. Environ. Microbiol.">
        <title>Comparative genome-wide transcriptional profiling of Azorhizobium caulinodans ORS571 grown under free-living and symbiotic conditions.</title>
        <authorList>
            <person name="Tsukada S."/>
            <person name="Aono T."/>
            <person name="Akiba N."/>
            <person name="Lee KB."/>
            <person name="Liu CT."/>
            <person name="Toyazaki H."/>
            <person name="Oyaizu H."/>
        </authorList>
    </citation>
    <scope>NUCLEOTIDE SEQUENCE [LARGE SCALE GENOMIC DNA]</scope>
    <source>
        <strain evidence="2">ATCC 43989 / DSM 5975 / JCM 20966 / LMG 6465 / NBRC 14845 / NCIMB 13405 / ORS 571</strain>
    </source>
</reference>
<dbReference type="AlphaFoldDB" id="A8IB02"/>
<gene>
    <name evidence="1" type="ordered locus">AZC_2589</name>
</gene>